<organism evidence="1 2">
    <name type="scientific">Periweissella ghanensis</name>
    <dbReference type="NCBI Taxonomy" id="467997"/>
    <lineage>
        <taxon>Bacteria</taxon>
        <taxon>Bacillati</taxon>
        <taxon>Bacillota</taxon>
        <taxon>Bacilli</taxon>
        <taxon>Lactobacillales</taxon>
        <taxon>Lactobacillaceae</taxon>
        <taxon>Periweissella</taxon>
    </lineage>
</organism>
<keyword evidence="2" id="KW-1185">Reference proteome</keyword>
<name>A0ABM8ZDU9_9LACO</name>
<protein>
    <recommendedName>
        <fullName evidence="3">DUF4288 domain-containing protein</fullName>
    </recommendedName>
</protein>
<evidence type="ECO:0000313" key="1">
    <source>
        <dbReference type="EMBL" id="CAH0419495.1"/>
    </source>
</evidence>
<gene>
    <name evidence="1" type="ORF">WGH24286_01954</name>
</gene>
<evidence type="ECO:0008006" key="3">
    <source>
        <dbReference type="Google" id="ProtNLM"/>
    </source>
</evidence>
<dbReference type="EMBL" id="CAKKNT010000045">
    <property type="protein sequence ID" value="CAH0419495.1"/>
    <property type="molecule type" value="Genomic_DNA"/>
</dbReference>
<comment type="caution">
    <text evidence="1">The sequence shown here is derived from an EMBL/GenBank/DDBJ whole genome shotgun (WGS) entry which is preliminary data.</text>
</comment>
<accession>A0ABM8ZDU9</accession>
<evidence type="ECO:0000313" key="2">
    <source>
        <dbReference type="Proteomes" id="UP000789719"/>
    </source>
</evidence>
<proteinExistence type="predicted"/>
<reference evidence="1 2" key="1">
    <citation type="submission" date="2021-11" db="EMBL/GenBank/DDBJ databases">
        <authorList>
            <person name="Depoorter E."/>
        </authorList>
    </citation>
    <scope>NUCLEOTIDE SEQUENCE [LARGE SCALE GENOMIC DNA]</scope>
    <source>
        <strain evidence="1 2">LMG 24286</strain>
    </source>
</reference>
<dbReference type="RefSeq" id="WP_230099522.1">
    <property type="nucleotide sequence ID" value="NZ_CAKKNT010000045.1"/>
</dbReference>
<dbReference type="Proteomes" id="UP000789719">
    <property type="component" value="Unassembled WGS sequence"/>
</dbReference>
<sequence>MSMVAGTIVMVNDGMPSYLVKYEDAVANFLTVKMHKHANETALGTLLRAMQNDFELDNLRLDELASIKLHDQIGSLYVFEIVEPIEVLANSGYKFVEASNLHALLETVDMSSAPKLL</sequence>